<proteinExistence type="predicted"/>
<evidence type="ECO:0000313" key="1">
    <source>
        <dbReference type="EMBL" id="CAK9021612.1"/>
    </source>
</evidence>
<accession>A0ABP0K4C0</accession>
<protein>
    <submittedName>
        <fullName evidence="1">Uncharacterized protein</fullName>
    </submittedName>
</protein>
<comment type="caution">
    <text evidence="1">The sequence shown here is derived from an EMBL/GenBank/DDBJ whole genome shotgun (WGS) entry which is preliminary data.</text>
</comment>
<keyword evidence="2" id="KW-1185">Reference proteome</keyword>
<gene>
    <name evidence="1" type="ORF">CCMP2556_LOCUS14497</name>
</gene>
<dbReference type="EMBL" id="CAXAMN010007446">
    <property type="protein sequence ID" value="CAK9021612.1"/>
    <property type="molecule type" value="Genomic_DNA"/>
</dbReference>
<sequence>MGAVLAPCAELVEPSSKFELCAQVSADNLNDEYVSMPIESVAALKDDRISPWTQLKDETQFHCCVTEQQAPIEYVADTMGAEVIVDQPRKGSQRRSHDLQ</sequence>
<evidence type="ECO:0000313" key="2">
    <source>
        <dbReference type="Proteomes" id="UP001642484"/>
    </source>
</evidence>
<organism evidence="1 2">
    <name type="scientific">Durusdinium trenchii</name>
    <dbReference type="NCBI Taxonomy" id="1381693"/>
    <lineage>
        <taxon>Eukaryota</taxon>
        <taxon>Sar</taxon>
        <taxon>Alveolata</taxon>
        <taxon>Dinophyceae</taxon>
        <taxon>Suessiales</taxon>
        <taxon>Symbiodiniaceae</taxon>
        <taxon>Durusdinium</taxon>
    </lineage>
</organism>
<dbReference type="Proteomes" id="UP001642484">
    <property type="component" value="Unassembled WGS sequence"/>
</dbReference>
<name>A0ABP0K4C0_9DINO</name>
<reference evidence="1 2" key="1">
    <citation type="submission" date="2024-02" db="EMBL/GenBank/DDBJ databases">
        <authorList>
            <person name="Chen Y."/>
            <person name="Shah S."/>
            <person name="Dougan E. K."/>
            <person name="Thang M."/>
            <person name="Chan C."/>
        </authorList>
    </citation>
    <scope>NUCLEOTIDE SEQUENCE [LARGE SCALE GENOMIC DNA]</scope>
</reference>